<dbReference type="SUPFAM" id="SSF109854">
    <property type="entry name" value="DinB/YfiT-like putative metalloenzymes"/>
    <property type="match status" value="1"/>
</dbReference>
<protein>
    <recommendedName>
        <fullName evidence="1">Mycothiol-dependent maleylpyruvate isomerase metal-binding domain-containing protein</fullName>
    </recommendedName>
</protein>
<evidence type="ECO:0000313" key="3">
    <source>
        <dbReference type="Proteomes" id="UP000612585"/>
    </source>
</evidence>
<dbReference type="InterPro" id="IPR017517">
    <property type="entry name" value="Maleyloyr_isom"/>
</dbReference>
<keyword evidence="3" id="KW-1185">Reference proteome</keyword>
<dbReference type="Pfam" id="PF11716">
    <property type="entry name" value="MDMPI_N"/>
    <property type="match status" value="1"/>
</dbReference>
<dbReference type="Gene3D" id="1.20.120.450">
    <property type="entry name" value="dinb family like domain"/>
    <property type="match status" value="1"/>
</dbReference>
<evidence type="ECO:0000313" key="2">
    <source>
        <dbReference type="EMBL" id="GIJ56757.1"/>
    </source>
</evidence>
<dbReference type="GO" id="GO:0046872">
    <property type="term" value="F:metal ion binding"/>
    <property type="evidence" value="ECO:0007669"/>
    <property type="project" value="InterPro"/>
</dbReference>
<organism evidence="2 3">
    <name type="scientific">Virgisporangium aurantiacum</name>
    <dbReference type="NCBI Taxonomy" id="175570"/>
    <lineage>
        <taxon>Bacteria</taxon>
        <taxon>Bacillati</taxon>
        <taxon>Actinomycetota</taxon>
        <taxon>Actinomycetes</taxon>
        <taxon>Micromonosporales</taxon>
        <taxon>Micromonosporaceae</taxon>
        <taxon>Virgisporangium</taxon>
    </lineage>
</organism>
<reference evidence="2" key="1">
    <citation type="submission" date="2021-01" db="EMBL/GenBank/DDBJ databases">
        <title>Whole genome shotgun sequence of Virgisporangium aurantiacum NBRC 16421.</title>
        <authorList>
            <person name="Komaki H."/>
            <person name="Tamura T."/>
        </authorList>
    </citation>
    <scope>NUCLEOTIDE SEQUENCE</scope>
    <source>
        <strain evidence="2">NBRC 16421</strain>
    </source>
</reference>
<feature type="domain" description="Mycothiol-dependent maleylpyruvate isomerase metal-binding" evidence="1">
    <location>
        <begin position="12"/>
        <end position="89"/>
    </location>
</feature>
<name>A0A8J4E279_9ACTN</name>
<dbReference type="NCBIfam" id="TIGR03083">
    <property type="entry name" value="maleylpyruvate isomerase family mycothiol-dependent enzyme"/>
    <property type="match status" value="1"/>
</dbReference>
<dbReference type="AlphaFoldDB" id="A0A8J4E279"/>
<evidence type="ECO:0000259" key="1">
    <source>
        <dbReference type="Pfam" id="PF11716"/>
    </source>
</evidence>
<dbReference type="InterPro" id="IPR034660">
    <property type="entry name" value="DinB/YfiT-like"/>
</dbReference>
<dbReference type="InterPro" id="IPR024344">
    <property type="entry name" value="MDMPI_metal-binding"/>
</dbReference>
<dbReference type="Proteomes" id="UP000612585">
    <property type="component" value="Unassembled WGS sequence"/>
</dbReference>
<sequence length="186" mass="19324">MTDLQSLVAPTCNRLADVLETAGAWDKPSLCEKWLVRHVVAHMTMPARLTPEQFGAEMAAAGGDFGVLSDTVAARDASLPTEDLLGQLRSPKLHGWQPPGGGAAGALSHAVIHSLDVTIALGLPTVAPDEAVTAVLDLLTGANGAWFGVDLTDVRLEATDSAWSWGSGGRTVRTDSGSLVAFLSGR</sequence>
<accession>A0A8J4E279</accession>
<gene>
    <name evidence="2" type="ORF">Vau01_042730</name>
</gene>
<proteinExistence type="predicted"/>
<comment type="caution">
    <text evidence="2">The sequence shown here is derived from an EMBL/GenBank/DDBJ whole genome shotgun (WGS) entry which is preliminary data.</text>
</comment>
<dbReference type="RefSeq" id="WP_203995624.1">
    <property type="nucleotide sequence ID" value="NZ_BOPG01000027.1"/>
</dbReference>
<dbReference type="EMBL" id="BOPG01000027">
    <property type="protein sequence ID" value="GIJ56757.1"/>
    <property type="molecule type" value="Genomic_DNA"/>
</dbReference>